<dbReference type="RefSeq" id="WP_386160091.1">
    <property type="nucleotide sequence ID" value="NZ_JBHMBS010000012.1"/>
</dbReference>
<dbReference type="InterPro" id="IPR013783">
    <property type="entry name" value="Ig-like_fold"/>
</dbReference>
<proteinExistence type="inferred from homology"/>
<dbReference type="Pfam" id="PF13313">
    <property type="entry name" value="DUF4082"/>
    <property type="match status" value="2"/>
</dbReference>
<dbReference type="Pfam" id="PF16640">
    <property type="entry name" value="Big_3_5"/>
    <property type="match status" value="1"/>
</dbReference>
<evidence type="ECO:0000259" key="3">
    <source>
        <dbReference type="Pfam" id="PF13313"/>
    </source>
</evidence>
<evidence type="ECO:0000259" key="4">
    <source>
        <dbReference type="Pfam" id="PF16640"/>
    </source>
</evidence>
<feature type="domain" description="DUF4082" evidence="3">
    <location>
        <begin position="552"/>
        <end position="696"/>
    </location>
</feature>
<dbReference type="Gene3D" id="2.60.40.10">
    <property type="entry name" value="Immunoglobulins"/>
    <property type="match status" value="1"/>
</dbReference>
<comment type="similarity">
    <text evidence="1">Belongs to the ice-binding protein family.</text>
</comment>
<dbReference type="InterPro" id="IPR021884">
    <property type="entry name" value="Ice-bd_prot"/>
</dbReference>
<evidence type="ECO:0000313" key="5">
    <source>
        <dbReference type="EMBL" id="MFB9678882.1"/>
    </source>
</evidence>
<dbReference type="EMBL" id="JBHMBS010000012">
    <property type="protein sequence ID" value="MFB9678882.1"/>
    <property type="molecule type" value="Genomic_DNA"/>
</dbReference>
<keyword evidence="2" id="KW-0732">Signal</keyword>
<evidence type="ECO:0000256" key="1">
    <source>
        <dbReference type="ARBA" id="ARBA00005445"/>
    </source>
</evidence>
<dbReference type="Pfam" id="PF11999">
    <property type="entry name" value="Ice_binding"/>
    <property type="match status" value="1"/>
</dbReference>
<evidence type="ECO:0000256" key="2">
    <source>
        <dbReference type="ARBA" id="ARBA00022729"/>
    </source>
</evidence>
<gene>
    <name evidence="5" type="ORF">ACFFRH_25660</name>
</gene>
<accession>A0ABV5TIH4</accession>
<dbReference type="Proteomes" id="UP001589610">
    <property type="component" value="Unassembled WGS sequence"/>
</dbReference>
<feature type="domain" description="DUF4082" evidence="3">
    <location>
        <begin position="392"/>
        <end position="536"/>
    </location>
</feature>
<comment type="caution">
    <text evidence="5">The sequence shown here is derived from an EMBL/GenBank/DDBJ whole genome shotgun (WGS) entry which is preliminary data.</text>
</comment>
<keyword evidence="6" id="KW-1185">Reference proteome</keyword>
<organism evidence="5 6">
    <name type="scientific">Streptosporangium vulgare</name>
    <dbReference type="NCBI Taxonomy" id="46190"/>
    <lineage>
        <taxon>Bacteria</taxon>
        <taxon>Bacillati</taxon>
        <taxon>Actinomycetota</taxon>
        <taxon>Actinomycetes</taxon>
        <taxon>Streptosporangiales</taxon>
        <taxon>Streptosporangiaceae</taxon>
        <taxon>Streptosporangium</taxon>
    </lineage>
</organism>
<protein>
    <submittedName>
        <fullName evidence="5">DUF4082 domain-containing protein</fullName>
    </submittedName>
</protein>
<evidence type="ECO:0000313" key="6">
    <source>
        <dbReference type="Proteomes" id="UP001589610"/>
    </source>
</evidence>
<name>A0ABV5TIH4_9ACTN</name>
<dbReference type="InterPro" id="IPR032109">
    <property type="entry name" value="Big_3_5"/>
</dbReference>
<reference evidence="5 6" key="1">
    <citation type="submission" date="2024-09" db="EMBL/GenBank/DDBJ databases">
        <authorList>
            <person name="Sun Q."/>
            <person name="Mori K."/>
        </authorList>
    </citation>
    <scope>NUCLEOTIDE SEQUENCE [LARGE SCALE GENOMIC DNA]</scope>
    <source>
        <strain evidence="5 6">JCM 3028</strain>
    </source>
</reference>
<dbReference type="InterPro" id="IPR025141">
    <property type="entry name" value="DUF4082"/>
</dbReference>
<feature type="domain" description="Bacterial Ig-like" evidence="4">
    <location>
        <begin position="286"/>
        <end position="378"/>
    </location>
</feature>
<sequence>MSKPVRDALDQMAETTVTMIDTRGTRSRPLFRLRRPRPRGAVGRVLLKTAMAAVLTMGALIGTPGGASAAAPVNIGNAAPFGVLAGAAVTNVNLTTVTGNLGVSPGSTVTGFPPGTVSGSKQIGNAAAAQAIADAVSAYNDAAGRTPDATVAAQLGGTTKGPGVYNSVSGGFSISGTLTLDAQGDPNAVFIFQASTLDVANIGNISLLRGAQANNLFWQISGSATLGTYCTFRGNLLAQNSVTVGSGANVNGRVFALNNTVAIQGTNSLPYTRLTVPNDPPTTTTLTSSINPAWRGDPVVLTATVNAVSGTVVPAGEVVFKDGSTVLGSAFQTNGVPATITVSDLSGGNHPIVAVYLGGDTFDNEALIHFAPSTSPTVNQSMSDSLWNSAGVPTVPAQSDPRGVVLGVKFKAAKSGTAIGVRFYKGAQNTGTHVGSLWTSGGTLLASATFTDETASGWQQVGFSTPVVLTAGTTYVVSYYAPAGNYATTRPYFTSQYVNGLLTALADGASGGNGVYAYSASNVFPTSSYQATNYWVDVVFVPTDSLWDRVPVPSVPSQPDPQGVVLGVKFQAATDGQVSGIRFYKGAQNTGTHTASLWGSDGALLASAVFTGETATGWQQVNFSQPVAITGGTTYIASYHTPSGNYSTDRPYFTSQYVNGALTALADGASGGNGVYTYSASNIFPTNSYQATNYWVDPIFHS</sequence>